<feature type="region of interest" description="Disordered" evidence="6">
    <location>
        <begin position="274"/>
        <end position="384"/>
    </location>
</feature>
<dbReference type="PANTHER" id="PTHR13394">
    <property type="entry name" value="ORIGIN RECOGNITION COMPLEX SUBUNIT 6"/>
    <property type="match status" value="1"/>
</dbReference>
<evidence type="ECO:0000313" key="9">
    <source>
        <dbReference type="EMBL" id="KAG2484743.1"/>
    </source>
</evidence>
<dbReference type="CDD" id="cd11583">
    <property type="entry name" value="Orc6_mid"/>
    <property type="match status" value="1"/>
</dbReference>
<comment type="similarity">
    <text evidence="2">Belongs to the ORC6 family.</text>
</comment>
<feature type="compositionally biased region" description="Low complexity" evidence="6">
    <location>
        <begin position="308"/>
        <end position="317"/>
    </location>
</feature>
<dbReference type="GO" id="GO:0003677">
    <property type="term" value="F:DNA binding"/>
    <property type="evidence" value="ECO:0007669"/>
    <property type="project" value="UniProtKB-KW"/>
</dbReference>
<dbReference type="Proteomes" id="UP000612055">
    <property type="component" value="Unassembled WGS sequence"/>
</dbReference>
<feature type="compositionally biased region" description="Low complexity" evidence="6">
    <location>
        <begin position="375"/>
        <end position="384"/>
    </location>
</feature>
<dbReference type="GO" id="GO:0006270">
    <property type="term" value="P:DNA replication initiation"/>
    <property type="evidence" value="ECO:0007669"/>
    <property type="project" value="TreeGrafter"/>
</dbReference>
<dbReference type="Gene3D" id="1.10.472.10">
    <property type="entry name" value="Cyclin-like"/>
    <property type="match status" value="1"/>
</dbReference>
<feature type="domain" description="ORC6 first cyclin-like" evidence="7">
    <location>
        <begin position="4"/>
        <end position="90"/>
    </location>
</feature>
<evidence type="ECO:0000256" key="6">
    <source>
        <dbReference type="SAM" id="MobiDB-lite"/>
    </source>
</evidence>
<evidence type="ECO:0000256" key="5">
    <source>
        <dbReference type="ARBA" id="ARBA00023242"/>
    </source>
</evidence>
<keyword evidence="3" id="KW-0235">DNA replication</keyword>
<evidence type="ECO:0000256" key="4">
    <source>
        <dbReference type="ARBA" id="ARBA00023125"/>
    </source>
</evidence>
<feature type="compositionally biased region" description="Gly residues" evidence="6">
    <location>
        <begin position="319"/>
        <end position="329"/>
    </location>
</feature>
<evidence type="ECO:0000256" key="3">
    <source>
        <dbReference type="ARBA" id="ARBA00022705"/>
    </source>
</evidence>
<keyword evidence="4" id="KW-0238">DNA-binding</keyword>
<keyword evidence="5" id="KW-0539">Nucleus</keyword>
<dbReference type="OrthoDB" id="5552484at2759"/>
<gene>
    <name evidence="9" type="ORF">HYH03_016490</name>
</gene>
<feature type="domain" description="ORC6 second cyclin-like" evidence="8">
    <location>
        <begin position="94"/>
        <end position="182"/>
    </location>
</feature>
<dbReference type="Pfam" id="PF05460">
    <property type="entry name" value="ORC6"/>
    <property type="match status" value="1"/>
</dbReference>
<dbReference type="PANTHER" id="PTHR13394:SF0">
    <property type="entry name" value="ORIGIN RECOGNITION COMPLEX SUBUNIT 6"/>
    <property type="match status" value="1"/>
</dbReference>
<organism evidence="9 10">
    <name type="scientific">Edaphochlamys debaryana</name>
    <dbReference type="NCBI Taxonomy" id="47281"/>
    <lineage>
        <taxon>Eukaryota</taxon>
        <taxon>Viridiplantae</taxon>
        <taxon>Chlorophyta</taxon>
        <taxon>core chlorophytes</taxon>
        <taxon>Chlorophyceae</taxon>
        <taxon>CS clade</taxon>
        <taxon>Chlamydomonadales</taxon>
        <taxon>Chlamydomonadales incertae sedis</taxon>
        <taxon>Edaphochlamys</taxon>
    </lineage>
</organism>
<evidence type="ECO:0008006" key="11">
    <source>
        <dbReference type="Google" id="ProtNLM"/>
    </source>
</evidence>
<name>A0A835XIL8_9CHLO</name>
<sequence>MDFKQLAKSLGITQQAALSRAGELLRLLKVKFPGSLGQGEICRPAVCLELACQTTPGAQLPLRQEFIRYSCTAPKVYNECFTRVQRLLDVRPALDLRELVTLFGCSQLHDSTQQLLQAFKARTVEALPSPDRARADLSRPAFLAAAFLLSAKKHKATVDRNALMAKMGITRGELTTALEDMAQRCKDLLGAVGTAAGTRKRARGEEGNGEQQDGEQAGPSGRGASTGARPAAGAKRSKRSAAARLAEEEGEEEAEHAGSAAVEDLKLVLIGLAPPPSAPRLCADDDEEEAEARRRKAQRRAEKRAKAAAEGAVACEAGTQGGDGCGVGRAGEQAEAGEQEPPQGTEVGKEEAEQKGRAGGQVRERRAAAVRGRKAAAAMAGAEA</sequence>
<accession>A0A835XIL8</accession>
<feature type="region of interest" description="Disordered" evidence="6">
    <location>
        <begin position="195"/>
        <end position="259"/>
    </location>
</feature>
<dbReference type="AlphaFoldDB" id="A0A835XIL8"/>
<evidence type="ECO:0000313" key="10">
    <source>
        <dbReference type="Proteomes" id="UP000612055"/>
    </source>
</evidence>
<keyword evidence="10" id="KW-1185">Reference proteome</keyword>
<evidence type="ECO:0000256" key="1">
    <source>
        <dbReference type="ARBA" id="ARBA00004123"/>
    </source>
</evidence>
<feature type="compositionally biased region" description="Basic and acidic residues" evidence="6">
    <location>
        <begin position="347"/>
        <end position="367"/>
    </location>
</feature>
<protein>
    <recommendedName>
        <fullName evidence="11">Origin recognition complex subunit 6</fullName>
    </recommendedName>
</protein>
<dbReference type="Pfam" id="PF21913">
    <property type="entry name" value="ORC6_2nd"/>
    <property type="match status" value="1"/>
</dbReference>
<dbReference type="InterPro" id="IPR020529">
    <property type="entry name" value="ORC6_met/pln"/>
</dbReference>
<dbReference type="EMBL" id="JAEHOE010000143">
    <property type="protein sequence ID" value="KAG2484743.1"/>
    <property type="molecule type" value="Genomic_DNA"/>
</dbReference>
<evidence type="ECO:0000256" key="2">
    <source>
        <dbReference type="ARBA" id="ARBA00010840"/>
    </source>
</evidence>
<feature type="compositionally biased region" description="Low complexity" evidence="6">
    <location>
        <begin position="330"/>
        <end position="344"/>
    </location>
</feature>
<evidence type="ECO:0000259" key="8">
    <source>
        <dbReference type="Pfam" id="PF21913"/>
    </source>
</evidence>
<comment type="caution">
    <text evidence="9">The sequence shown here is derived from an EMBL/GenBank/DDBJ whole genome shotgun (WGS) entry which is preliminary data.</text>
</comment>
<dbReference type="InterPro" id="IPR054113">
    <property type="entry name" value="ORC6_cyclin-like_2nd"/>
</dbReference>
<feature type="compositionally biased region" description="Basic residues" evidence="6">
    <location>
        <begin position="293"/>
        <end position="303"/>
    </location>
</feature>
<dbReference type="InterPro" id="IPR008721">
    <property type="entry name" value="ORC6_cyclin_first"/>
</dbReference>
<reference evidence="9" key="1">
    <citation type="journal article" date="2020" name="bioRxiv">
        <title>Comparative genomics of Chlamydomonas.</title>
        <authorList>
            <person name="Craig R.J."/>
            <person name="Hasan A.R."/>
            <person name="Ness R.W."/>
            <person name="Keightley P.D."/>
        </authorList>
    </citation>
    <scope>NUCLEOTIDE SEQUENCE</scope>
    <source>
        <strain evidence="9">CCAP 11/70</strain>
    </source>
</reference>
<evidence type="ECO:0000259" key="7">
    <source>
        <dbReference type="Pfam" id="PF05460"/>
    </source>
</evidence>
<proteinExistence type="inferred from homology"/>
<comment type="subcellular location">
    <subcellularLocation>
        <location evidence="1">Nucleus</location>
    </subcellularLocation>
</comment>
<dbReference type="GO" id="GO:0005664">
    <property type="term" value="C:nuclear origin of replication recognition complex"/>
    <property type="evidence" value="ECO:0007669"/>
    <property type="project" value="InterPro"/>
</dbReference>